<dbReference type="AlphaFoldDB" id="A0A507QYW7"/>
<feature type="region of interest" description="Disordered" evidence="1">
    <location>
        <begin position="60"/>
        <end position="104"/>
    </location>
</feature>
<evidence type="ECO:0000313" key="3">
    <source>
        <dbReference type="Proteomes" id="UP000319663"/>
    </source>
</evidence>
<keyword evidence="3" id="KW-1185">Reference proteome</keyword>
<dbReference type="Proteomes" id="UP000319663">
    <property type="component" value="Unassembled WGS sequence"/>
</dbReference>
<proteinExistence type="predicted"/>
<feature type="compositionally biased region" description="Low complexity" evidence="1">
    <location>
        <begin position="20"/>
        <end position="34"/>
    </location>
</feature>
<feature type="compositionally biased region" description="Low complexity" evidence="1">
    <location>
        <begin position="73"/>
        <end position="104"/>
    </location>
</feature>
<protein>
    <recommendedName>
        <fullName evidence="4">Early meiotic induction protein 1</fullName>
    </recommendedName>
</protein>
<evidence type="ECO:0008006" key="4">
    <source>
        <dbReference type="Google" id="ProtNLM"/>
    </source>
</evidence>
<organism evidence="2 3">
    <name type="scientific">Monascus purpureus</name>
    <name type="common">Red mold</name>
    <name type="synonym">Monascus anka</name>
    <dbReference type="NCBI Taxonomy" id="5098"/>
    <lineage>
        <taxon>Eukaryota</taxon>
        <taxon>Fungi</taxon>
        <taxon>Dikarya</taxon>
        <taxon>Ascomycota</taxon>
        <taxon>Pezizomycotina</taxon>
        <taxon>Eurotiomycetes</taxon>
        <taxon>Eurotiomycetidae</taxon>
        <taxon>Eurotiales</taxon>
        <taxon>Aspergillaceae</taxon>
        <taxon>Monascus</taxon>
    </lineage>
</organism>
<reference evidence="2 3" key="1">
    <citation type="submission" date="2019-06" db="EMBL/GenBank/DDBJ databases">
        <title>Wine fermentation using esterase from Monascus purpureus.</title>
        <authorList>
            <person name="Geng C."/>
            <person name="Zhang Y."/>
        </authorList>
    </citation>
    <scope>NUCLEOTIDE SEQUENCE [LARGE SCALE GENOMIC DNA]</scope>
    <source>
        <strain evidence="2">HQ1</strain>
    </source>
</reference>
<dbReference type="EMBL" id="VIFY01000037">
    <property type="protein sequence ID" value="TQB73997.1"/>
    <property type="molecule type" value="Genomic_DNA"/>
</dbReference>
<dbReference type="STRING" id="5098.A0A507QYW7"/>
<evidence type="ECO:0000256" key="1">
    <source>
        <dbReference type="SAM" id="MobiDB-lite"/>
    </source>
</evidence>
<feature type="region of interest" description="Disordered" evidence="1">
    <location>
        <begin position="1"/>
        <end position="48"/>
    </location>
</feature>
<comment type="caution">
    <text evidence="2">The sequence shown here is derived from an EMBL/GenBank/DDBJ whole genome shotgun (WGS) entry which is preliminary data.</text>
</comment>
<name>A0A507QYW7_MONPU</name>
<sequence length="225" mass="25294">MGWWWKSSPSKDRQQDLLQNSKNDGSKSDSNSTSVPPPTPRTLTADEQAEADLKRFFASLEVEGNKRSNPDQASFHPSSSPSASPEVPSTAPTEPAKPAATPESIAPDSLYADTMSCRSAFDYAFFCQSFGGQFVNVYRYGELRSCSEHWDNFWLCMKTRAFPEEEKRKAIRDHNRKKAIKYKTGPSSEDVWDLRTEPVRDAFTGDFAAFERMRAEAEGTEKPSL</sequence>
<gene>
    <name evidence="2" type="ORF">MPDQ_005328</name>
</gene>
<dbReference type="Pfam" id="PF11326">
    <property type="entry name" value="PANTS-like"/>
    <property type="match status" value="1"/>
</dbReference>
<dbReference type="PANTHER" id="PTHR28052">
    <property type="entry name" value="UPF0545 PROTEIN C22ORF39"/>
    <property type="match status" value="1"/>
</dbReference>
<evidence type="ECO:0000313" key="2">
    <source>
        <dbReference type="EMBL" id="TQB73997.1"/>
    </source>
</evidence>
<dbReference type="PANTHER" id="PTHR28052:SF1">
    <property type="entry name" value="UPF0545 PROTEIN C22ORF39"/>
    <property type="match status" value="1"/>
</dbReference>
<accession>A0A507QYW7</accession>
<dbReference type="InterPro" id="IPR021475">
    <property type="entry name" value="Pants/Emi1-like"/>
</dbReference>